<feature type="chain" id="PRO_5037433079" description="Secretin/TonB short N-terminal domain-containing protein" evidence="2">
    <location>
        <begin position="26"/>
        <end position="224"/>
    </location>
</feature>
<gene>
    <name evidence="3" type="ORF">GF1_21580</name>
</gene>
<protein>
    <recommendedName>
        <fullName evidence="5">Secretin/TonB short N-terminal domain-containing protein</fullName>
    </recommendedName>
</protein>
<evidence type="ECO:0000313" key="3">
    <source>
        <dbReference type="EMBL" id="BCO09782.1"/>
    </source>
</evidence>
<evidence type="ECO:0000313" key="4">
    <source>
        <dbReference type="Proteomes" id="UP001063350"/>
    </source>
</evidence>
<keyword evidence="4" id="KW-1185">Reference proteome</keyword>
<evidence type="ECO:0000256" key="2">
    <source>
        <dbReference type="SAM" id="SignalP"/>
    </source>
</evidence>
<dbReference type="Proteomes" id="UP001063350">
    <property type="component" value="Chromosome"/>
</dbReference>
<sequence length="224" mass="25004">MCLRLLFVSLVLVSFSYLAPLPVGAGVQDGGFLVHVEGTGQPLRDVITFLAEKEGYKIVIPEDWSSIPVYGIYSDVTIDSFLRRVVRDKNFSIDFDESRKEIVVHDFGGKLSSRTGSPTKNRQVVVSSQQSYSPGPVDPETGIPEAELEKLHARQLEELRRQGEDPDAIDPLTGLPMAILLKLQAEQMEKLNEYENDPEAIDPETGLRAADLKKLHVEQMKKIK</sequence>
<proteinExistence type="predicted"/>
<feature type="signal peptide" evidence="2">
    <location>
        <begin position="1"/>
        <end position="25"/>
    </location>
</feature>
<evidence type="ECO:0000256" key="1">
    <source>
        <dbReference type="SAM" id="MobiDB-lite"/>
    </source>
</evidence>
<feature type="region of interest" description="Disordered" evidence="1">
    <location>
        <begin position="113"/>
        <end position="142"/>
    </location>
</feature>
<organism evidence="3 4">
    <name type="scientific">Desulfolithobacter dissulfuricans</name>
    <dbReference type="NCBI Taxonomy" id="2795293"/>
    <lineage>
        <taxon>Bacteria</taxon>
        <taxon>Pseudomonadati</taxon>
        <taxon>Thermodesulfobacteriota</taxon>
        <taxon>Desulfobulbia</taxon>
        <taxon>Desulfobulbales</taxon>
        <taxon>Desulfobulbaceae</taxon>
        <taxon>Desulfolithobacter</taxon>
    </lineage>
</organism>
<evidence type="ECO:0008006" key="5">
    <source>
        <dbReference type="Google" id="ProtNLM"/>
    </source>
</evidence>
<name>A0A915U375_9BACT</name>
<accession>A0A915U375</accession>
<feature type="compositionally biased region" description="Polar residues" evidence="1">
    <location>
        <begin position="113"/>
        <end position="122"/>
    </location>
</feature>
<dbReference type="AlphaFoldDB" id="A0A915U375"/>
<dbReference type="KEGG" id="ddu:GF1_21580"/>
<dbReference type="EMBL" id="AP024233">
    <property type="protein sequence ID" value="BCO09782.1"/>
    <property type="molecule type" value="Genomic_DNA"/>
</dbReference>
<keyword evidence="2" id="KW-0732">Signal</keyword>
<reference evidence="3" key="1">
    <citation type="submission" date="2020-12" db="EMBL/GenBank/DDBJ databases">
        <title>Desulfobium dissulfuricans gen. nov., sp. nov., a novel mesophilic, sulfate-reducing bacterium isolated from a deep-sea hydrothermal vent.</title>
        <authorList>
            <person name="Hashimoto Y."/>
            <person name="Tame A."/>
            <person name="Sawayama S."/>
            <person name="Miyazaki J."/>
            <person name="Takai K."/>
            <person name="Nakagawa S."/>
        </authorList>
    </citation>
    <scope>NUCLEOTIDE SEQUENCE</scope>
    <source>
        <strain evidence="3">GF1</strain>
    </source>
</reference>